<evidence type="ECO:0000313" key="4">
    <source>
        <dbReference type="Proteomes" id="UP000002009"/>
    </source>
</evidence>
<dbReference type="RefSeq" id="XP_002504390.1">
    <property type="nucleotide sequence ID" value="XM_002504344.1"/>
</dbReference>
<dbReference type="GeneID" id="8246581"/>
<dbReference type="Pfam" id="PF00293">
    <property type="entry name" value="NUDIX"/>
    <property type="match status" value="1"/>
</dbReference>
<dbReference type="OrthoDB" id="10249920at2759"/>
<dbReference type="GO" id="GO:0016787">
    <property type="term" value="F:hydrolase activity"/>
    <property type="evidence" value="ECO:0007669"/>
    <property type="project" value="UniProtKB-KW"/>
</dbReference>
<dbReference type="InterPro" id="IPR020084">
    <property type="entry name" value="NUDIX_hydrolase_CS"/>
</dbReference>
<dbReference type="AlphaFoldDB" id="C1ECV9"/>
<dbReference type="EMBL" id="CP001329">
    <property type="protein sequence ID" value="ACO65648.1"/>
    <property type="molecule type" value="Genomic_DNA"/>
</dbReference>
<feature type="domain" description="Nudix hydrolase" evidence="2">
    <location>
        <begin position="56"/>
        <end position="206"/>
    </location>
</feature>
<dbReference type="STRING" id="296587.C1ECV9"/>
<dbReference type="eggNOG" id="KOG3041">
    <property type="taxonomic scope" value="Eukaryota"/>
</dbReference>
<proteinExistence type="predicted"/>
<dbReference type="CDD" id="cd18888">
    <property type="entry name" value="NUDIX_ADPRase_Nudt5"/>
    <property type="match status" value="1"/>
</dbReference>
<dbReference type="KEGG" id="mis:MICPUN_85037"/>
<dbReference type="InterPro" id="IPR000086">
    <property type="entry name" value="NUDIX_hydrolase_dom"/>
</dbReference>
<dbReference type="InParanoid" id="C1ECV9"/>
<dbReference type="PROSITE" id="PS00893">
    <property type="entry name" value="NUDIX_BOX"/>
    <property type="match status" value="1"/>
</dbReference>
<dbReference type="PANTHER" id="PTHR11839">
    <property type="entry name" value="UDP/ADP-SUGAR PYROPHOSPHATASE"/>
    <property type="match status" value="1"/>
</dbReference>
<dbReference type="InterPro" id="IPR015797">
    <property type="entry name" value="NUDIX_hydrolase-like_dom_sf"/>
</dbReference>
<reference evidence="3 4" key="1">
    <citation type="journal article" date="2009" name="Science">
        <title>Green evolution and dynamic adaptations revealed by genomes of the marine picoeukaryotes Micromonas.</title>
        <authorList>
            <person name="Worden A.Z."/>
            <person name="Lee J.H."/>
            <person name="Mock T."/>
            <person name="Rouze P."/>
            <person name="Simmons M.P."/>
            <person name="Aerts A.L."/>
            <person name="Allen A.E."/>
            <person name="Cuvelier M.L."/>
            <person name="Derelle E."/>
            <person name="Everett M.V."/>
            <person name="Foulon E."/>
            <person name="Grimwood J."/>
            <person name="Gundlach H."/>
            <person name="Henrissat B."/>
            <person name="Napoli C."/>
            <person name="McDonald S.M."/>
            <person name="Parker M.S."/>
            <person name="Rombauts S."/>
            <person name="Salamov A."/>
            <person name="Von Dassow P."/>
            <person name="Badger J.H."/>
            <person name="Coutinho P.M."/>
            <person name="Demir E."/>
            <person name="Dubchak I."/>
            <person name="Gentemann C."/>
            <person name="Eikrem W."/>
            <person name="Gready J.E."/>
            <person name="John U."/>
            <person name="Lanier W."/>
            <person name="Lindquist E.A."/>
            <person name="Lucas S."/>
            <person name="Mayer K.F."/>
            <person name="Moreau H."/>
            <person name="Not F."/>
            <person name="Otillar R."/>
            <person name="Panaud O."/>
            <person name="Pangilinan J."/>
            <person name="Paulsen I."/>
            <person name="Piegu B."/>
            <person name="Poliakov A."/>
            <person name="Robbens S."/>
            <person name="Schmutz J."/>
            <person name="Toulza E."/>
            <person name="Wyss T."/>
            <person name="Zelensky A."/>
            <person name="Zhou K."/>
            <person name="Armbrust E.V."/>
            <person name="Bhattacharya D."/>
            <person name="Goodenough U.W."/>
            <person name="Van de Peer Y."/>
            <person name="Grigoriev I.V."/>
        </authorList>
    </citation>
    <scope>NUCLEOTIDE SEQUENCE [LARGE SCALE GENOMIC DNA]</scope>
    <source>
        <strain evidence="4">RCC299 / NOUM17</strain>
    </source>
</reference>
<evidence type="ECO:0000256" key="1">
    <source>
        <dbReference type="ARBA" id="ARBA00022801"/>
    </source>
</evidence>
<dbReference type="PANTHER" id="PTHR11839:SF22">
    <property type="entry name" value="NUDIX HYDROLASE 26, CHLOROPLASTIC"/>
    <property type="match status" value="1"/>
</dbReference>
<accession>C1ECV9</accession>
<evidence type="ECO:0000259" key="2">
    <source>
        <dbReference type="PROSITE" id="PS51462"/>
    </source>
</evidence>
<keyword evidence="1" id="KW-0378">Hydrolase</keyword>
<dbReference type="GO" id="GO:0006753">
    <property type="term" value="P:nucleoside phosphate metabolic process"/>
    <property type="evidence" value="ECO:0007669"/>
    <property type="project" value="TreeGrafter"/>
</dbReference>
<organism evidence="3 4">
    <name type="scientific">Micromonas commoda (strain RCC299 / NOUM17 / CCMP2709)</name>
    <name type="common">Picoplanktonic green alga</name>
    <dbReference type="NCBI Taxonomy" id="296587"/>
    <lineage>
        <taxon>Eukaryota</taxon>
        <taxon>Viridiplantae</taxon>
        <taxon>Chlorophyta</taxon>
        <taxon>Mamiellophyceae</taxon>
        <taxon>Mamiellales</taxon>
        <taxon>Mamiellaceae</taxon>
        <taxon>Micromonas</taxon>
    </lineage>
</organism>
<sequence>MADDLCSSRSKVIDVDVKHATPWLEFRSLTYLDPTGATRRWDMVGRATRSESVKSKGIDAVCVFATLRKKGEEDTTLLVRQFRPPMNGETIELPAGLVDADEDPIVAALRELKEETGYVGTVAGDPSAPRGGVPAMTPALPLSPGLSNETVALVRVDVDLDAPENANPRQQLEGSEFITVLRVPIAGLRRTLDAFAQRGYNVFAGLYTMALGMEMGEGR</sequence>
<dbReference type="OMA" id="NDPGLCN"/>
<dbReference type="GO" id="GO:0019693">
    <property type="term" value="P:ribose phosphate metabolic process"/>
    <property type="evidence" value="ECO:0007669"/>
    <property type="project" value="TreeGrafter"/>
</dbReference>
<name>C1ECV9_MICCC</name>
<dbReference type="PROSITE" id="PS51462">
    <property type="entry name" value="NUDIX"/>
    <property type="match status" value="1"/>
</dbReference>
<keyword evidence="4" id="KW-1185">Reference proteome</keyword>
<protein>
    <recommendedName>
        <fullName evidence="2">Nudix hydrolase domain-containing protein</fullName>
    </recommendedName>
</protein>
<evidence type="ECO:0000313" key="3">
    <source>
        <dbReference type="EMBL" id="ACO65648.1"/>
    </source>
</evidence>
<dbReference type="SUPFAM" id="SSF55811">
    <property type="entry name" value="Nudix"/>
    <property type="match status" value="1"/>
</dbReference>
<gene>
    <name evidence="3" type="ORF">MICPUN_85037</name>
</gene>
<dbReference type="Proteomes" id="UP000002009">
    <property type="component" value="Chromosome 9"/>
</dbReference>
<dbReference type="Gene3D" id="3.90.79.10">
    <property type="entry name" value="Nucleoside Triphosphate Pyrophosphohydrolase"/>
    <property type="match status" value="1"/>
</dbReference>